<dbReference type="SMART" id="SM00066">
    <property type="entry name" value="GAL4"/>
    <property type="match status" value="1"/>
</dbReference>
<name>A0A0D1X1A1_EXOME</name>
<evidence type="ECO:0000313" key="9">
    <source>
        <dbReference type="Proteomes" id="UP000054302"/>
    </source>
</evidence>
<dbReference type="RefSeq" id="XP_016227094.1">
    <property type="nucleotide sequence ID" value="XM_016367576.1"/>
</dbReference>
<feature type="domain" description="Zn(2)-C6 fungal-type" evidence="7">
    <location>
        <begin position="54"/>
        <end position="82"/>
    </location>
</feature>
<dbReference type="InterPro" id="IPR052360">
    <property type="entry name" value="Transcr_Regulatory_Proteins"/>
</dbReference>
<evidence type="ECO:0000256" key="2">
    <source>
        <dbReference type="ARBA" id="ARBA00022833"/>
    </source>
</evidence>
<dbReference type="GO" id="GO:0008270">
    <property type="term" value="F:zinc ion binding"/>
    <property type="evidence" value="ECO:0007669"/>
    <property type="project" value="InterPro"/>
</dbReference>
<dbReference type="InterPro" id="IPR021858">
    <property type="entry name" value="Fun_TF"/>
</dbReference>
<dbReference type="VEuPathDB" id="FungiDB:PV10_03164"/>
<organism evidence="8 9">
    <name type="scientific">Exophiala mesophila</name>
    <name type="common">Black yeast-like fungus</name>
    <dbReference type="NCBI Taxonomy" id="212818"/>
    <lineage>
        <taxon>Eukaryota</taxon>
        <taxon>Fungi</taxon>
        <taxon>Dikarya</taxon>
        <taxon>Ascomycota</taxon>
        <taxon>Pezizomycotina</taxon>
        <taxon>Eurotiomycetes</taxon>
        <taxon>Chaetothyriomycetidae</taxon>
        <taxon>Chaetothyriales</taxon>
        <taxon>Herpotrichiellaceae</taxon>
        <taxon>Exophiala</taxon>
    </lineage>
</organism>
<dbReference type="OrthoDB" id="4113928at2759"/>
<evidence type="ECO:0000256" key="4">
    <source>
        <dbReference type="ARBA" id="ARBA00023125"/>
    </source>
</evidence>
<dbReference type="GeneID" id="27321009"/>
<keyword evidence="5" id="KW-0804">Transcription</keyword>
<keyword evidence="2" id="KW-0862">Zinc</keyword>
<keyword evidence="4" id="KW-0238">DNA-binding</keyword>
<reference evidence="8 9" key="1">
    <citation type="submission" date="2015-01" db="EMBL/GenBank/DDBJ databases">
        <title>The Genome Sequence of Exophiala mesophila CBS40295.</title>
        <authorList>
            <consortium name="The Broad Institute Genomics Platform"/>
            <person name="Cuomo C."/>
            <person name="de Hoog S."/>
            <person name="Gorbushina A."/>
            <person name="Stielow B."/>
            <person name="Teixiera M."/>
            <person name="Abouelleil A."/>
            <person name="Chapman S.B."/>
            <person name="Priest M."/>
            <person name="Young S.K."/>
            <person name="Wortman J."/>
            <person name="Nusbaum C."/>
            <person name="Birren B."/>
        </authorList>
    </citation>
    <scope>NUCLEOTIDE SEQUENCE [LARGE SCALE GENOMIC DNA]</scope>
    <source>
        <strain evidence="8 9">CBS 40295</strain>
    </source>
</reference>
<proteinExistence type="predicted"/>
<dbReference type="AlphaFoldDB" id="A0A0D1X1A1"/>
<sequence>MGSLESSHHTYGAADLQVQVQVQGPNVSYWTMTLGPCWMASRQPHNKDLQVRTGCGTCKRRRVRCDEARPTCVRCTKAKYICDGYSAFSTPSPQSSSTKLLLDIPEGVSRGIRPSDSPHFYRTLQAMAELPELDYRAYDFCRRQTTHNIATHHLSHFWTHTVLAACHDDSAILHSMLALSGAHRFYCDAQSGLVPLRAAETAMYSHYGKAVRLLQDRMRAKSLGECQTILIVCLVLLTFDVIQGRYREALVHLNHGRRILRGLQACKSEVSGMTGLYLPIKAESTLDELSYSFAIMDLQSVTFGSEVLQFRLMGDQDEVDPGKHRISTSFANLDEAWRCILLLLNEVHYFALSLSQRQSIGSTDDQSLRIWQGRVLGYLRQWKQAFDNGPLRTAASGSNSSSAWHDRSAQLRLTHTYLTVIVRVLLNRDDEMIYDSLISEYSKIIALCEELAGRLPSIKLDAVVIPALYYVGGRCRHPGLRRRVLQALSRVGREGHWDGRQIERLTREKMRIEEEGSGYIHKENHDVPQDGGLLAAIVPRHARWTELWADFSDEDYSMIRLQFKRRVSSADGGTTMEVRHVLVRC</sequence>
<dbReference type="PROSITE" id="PS50048">
    <property type="entry name" value="ZN2_CY6_FUNGAL_2"/>
    <property type="match status" value="1"/>
</dbReference>
<evidence type="ECO:0000313" key="8">
    <source>
        <dbReference type="EMBL" id="KIV95520.1"/>
    </source>
</evidence>
<evidence type="ECO:0000259" key="7">
    <source>
        <dbReference type="PROSITE" id="PS50048"/>
    </source>
</evidence>
<keyword evidence="6" id="KW-0539">Nucleus</keyword>
<evidence type="ECO:0000256" key="5">
    <source>
        <dbReference type="ARBA" id="ARBA00023163"/>
    </source>
</evidence>
<keyword evidence="3" id="KW-0805">Transcription regulation</keyword>
<keyword evidence="1" id="KW-0479">Metal-binding</keyword>
<dbReference type="Gene3D" id="4.10.240.10">
    <property type="entry name" value="Zn(2)-C6 fungal-type DNA-binding domain"/>
    <property type="match status" value="1"/>
</dbReference>
<gene>
    <name evidence="8" type="ORF">PV10_03164</name>
</gene>
<evidence type="ECO:0000256" key="3">
    <source>
        <dbReference type="ARBA" id="ARBA00023015"/>
    </source>
</evidence>
<dbReference type="PROSITE" id="PS00463">
    <property type="entry name" value="ZN2_CY6_FUNGAL_1"/>
    <property type="match status" value="1"/>
</dbReference>
<dbReference type="Pfam" id="PF00172">
    <property type="entry name" value="Zn_clus"/>
    <property type="match status" value="1"/>
</dbReference>
<dbReference type="GO" id="GO:0003677">
    <property type="term" value="F:DNA binding"/>
    <property type="evidence" value="ECO:0007669"/>
    <property type="project" value="UniProtKB-KW"/>
</dbReference>
<dbReference type="HOGENOM" id="CLU_011409_8_0_1"/>
<protein>
    <recommendedName>
        <fullName evidence="7">Zn(2)-C6 fungal-type domain-containing protein</fullName>
    </recommendedName>
</protein>
<dbReference type="PANTHER" id="PTHR36206">
    <property type="entry name" value="ASPERCRYPTIN BIOSYNTHESIS CLUSTER-SPECIFIC TRANSCRIPTION REGULATOR ATNN-RELATED"/>
    <property type="match status" value="1"/>
</dbReference>
<dbReference type="SUPFAM" id="SSF57701">
    <property type="entry name" value="Zn2/Cys6 DNA-binding domain"/>
    <property type="match status" value="1"/>
</dbReference>
<dbReference type="OMA" id="QACKSEV"/>
<dbReference type="Proteomes" id="UP000054302">
    <property type="component" value="Unassembled WGS sequence"/>
</dbReference>
<accession>A0A0D1X1A1</accession>
<dbReference type="CDD" id="cd00067">
    <property type="entry name" value="GAL4"/>
    <property type="match status" value="1"/>
</dbReference>
<dbReference type="PANTHER" id="PTHR36206:SF12">
    <property type="entry name" value="ASPERCRYPTIN BIOSYNTHESIS CLUSTER-SPECIFIC TRANSCRIPTION REGULATOR ATNN-RELATED"/>
    <property type="match status" value="1"/>
</dbReference>
<dbReference type="STRING" id="212818.A0A0D1X1A1"/>
<dbReference type="InterPro" id="IPR001138">
    <property type="entry name" value="Zn2Cys6_DnaBD"/>
</dbReference>
<dbReference type="Pfam" id="PF11951">
    <property type="entry name" value="Fungal_trans_2"/>
    <property type="match status" value="1"/>
</dbReference>
<dbReference type="EMBL" id="KN847521">
    <property type="protein sequence ID" value="KIV95520.1"/>
    <property type="molecule type" value="Genomic_DNA"/>
</dbReference>
<dbReference type="InterPro" id="IPR036864">
    <property type="entry name" value="Zn2-C6_fun-type_DNA-bd_sf"/>
</dbReference>
<keyword evidence="9" id="KW-1185">Reference proteome</keyword>
<dbReference type="GO" id="GO:0000981">
    <property type="term" value="F:DNA-binding transcription factor activity, RNA polymerase II-specific"/>
    <property type="evidence" value="ECO:0007669"/>
    <property type="project" value="InterPro"/>
</dbReference>
<evidence type="ECO:0000256" key="1">
    <source>
        <dbReference type="ARBA" id="ARBA00022723"/>
    </source>
</evidence>
<evidence type="ECO:0000256" key="6">
    <source>
        <dbReference type="ARBA" id="ARBA00023242"/>
    </source>
</evidence>